<dbReference type="InterPro" id="IPR004127">
    <property type="entry name" value="Prefoldin_subunit_alpha"/>
</dbReference>
<dbReference type="Pfam" id="PF02996">
    <property type="entry name" value="Prefoldin"/>
    <property type="match status" value="1"/>
</dbReference>
<dbReference type="PANTHER" id="PTHR12674">
    <property type="entry name" value="PREFOLDIN SUBUNIT 5"/>
    <property type="match status" value="1"/>
</dbReference>
<protein>
    <recommendedName>
        <fullName evidence="5 7">Prefoldin subunit alpha</fullName>
    </recommendedName>
    <alternativeName>
        <fullName evidence="6 7">GimC subunit alpha</fullName>
    </alternativeName>
</protein>
<comment type="subcellular location">
    <subcellularLocation>
        <location evidence="7">Cytoplasm</location>
    </subcellularLocation>
</comment>
<evidence type="ECO:0000256" key="6">
    <source>
        <dbReference type="ARBA" id="ARBA00044231"/>
    </source>
</evidence>
<feature type="coiled-coil region" evidence="8">
    <location>
        <begin position="91"/>
        <end position="125"/>
    </location>
</feature>
<comment type="subunit">
    <text evidence="2 7">Heterohexamer of two alpha and four beta subunits.</text>
</comment>
<comment type="similarity">
    <text evidence="1">Belongs to the prefoldin subunit alpha family.</text>
</comment>
<sequence>MTASEKEDQFRRLVVELRLMQGSAEILQQRLDLLRTALTDLRVADSSLKALKDVEDGTPILVPMGGGAFVDAKLGDLSKVIVGIGAGASLEMDLEDALEDVSNRLSEVEKAAKSVQQQLEQIIGQMQIHQDGINRLSTELQGEAVGV</sequence>
<proteinExistence type="inferred from homology"/>
<evidence type="ECO:0000256" key="7">
    <source>
        <dbReference type="HAMAP-Rule" id="MF_00308"/>
    </source>
</evidence>
<dbReference type="NCBIfam" id="TIGR00293">
    <property type="entry name" value="prefoldin subunit alpha"/>
    <property type="match status" value="1"/>
</dbReference>
<dbReference type="GO" id="GO:0051082">
    <property type="term" value="F:unfolded protein binding"/>
    <property type="evidence" value="ECO:0007669"/>
    <property type="project" value="UniProtKB-UniRule"/>
</dbReference>
<evidence type="ECO:0000256" key="4">
    <source>
        <dbReference type="ARBA" id="ARBA00025077"/>
    </source>
</evidence>
<keyword evidence="7" id="KW-0963">Cytoplasm</keyword>
<dbReference type="EMBL" id="LFWZ01000063">
    <property type="protein sequence ID" value="KON29472.1"/>
    <property type="molecule type" value="Genomic_DNA"/>
</dbReference>
<dbReference type="SUPFAM" id="SSF46579">
    <property type="entry name" value="Prefoldin"/>
    <property type="match status" value="1"/>
</dbReference>
<comment type="caution">
    <text evidence="9">The sequence shown here is derived from an EMBL/GenBank/DDBJ whole genome shotgun (WGS) entry which is preliminary data.</text>
</comment>
<evidence type="ECO:0000313" key="9">
    <source>
        <dbReference type="EMBL" id="KON29472.1"/>
    </source>
</evidence>
<name>A0A0M0BLN5_9ARCH</name>
<dbReference type="PANTHER" id="PTHR12674:SF2">
    <property type="entry name" value="PREFOLDIN SUBUNIT 5"/>
    <property type="match status" value="1"/>
</dbReference>
<dbReference type="InterPro" id="IPR009053">
    <property type="entry name" value="Prefoldin"/>
</dbReference>
<dbReference type="AlphaFoldDB" id="A0A0M0BLN5"/>
<dbReference type="HAMAP" id="MF_00308">
    <property type="entry name" value="PfdA"/>
    <property type="match status" value="1"/>
</dbReference>
<keyword evidence="3 7" id="KW-0143">Chaperone</keyword>
<dbReference type="Gene3D" id="1.10.287.370">
    <property type="match status" value="1"/>
</dbReference>
<reference evidence="9 10" key="1">
    <citation type="submission" date="2015-06" db="EMBL/GenBank/DDBJ databases">
        <title>New insights into the roles of widespread benthic archaea in carbon and nitrogen cycling.</title>
        <authorList>
            <person name="Lazar C.S."/>
            <person name="Baker B.J."/>
            <person name="Seitz K.W."/>
            <person name="Hyde A.S."/>
            <person name="Dick G.J."/>
            <person name="Hinrichs K.-U."/>
            <person name="Teske A.P."/>
        </authorList>
    </citation>
    <scope>NUCLEOTIDE SEQUENCE [LARGE SCALE GENOMIC DNA]</scope>
    <source>
        <strain evidence="9">DG-45</strain>
    </source>
</reference>
<dbReference type="GO" id="GO:0005737">
    <property type="term" value="C:cytoplasm"/>
    <property type="evidence" value="ECO:0007669"/>
    <property type="project" value="UniProtKB-SubCell"/>
</dbReference>
<comment type="function">
    <text evidence="4 7">Molecular chaperone capable of stabilizing a range of proteins. Seems to fulfill an ATP-independent, HSP70-like function in archaeal de novo protein folding.</text>
</comment>
<evidence type="ECO:0000256" key="3">
    <source>
        <dbReference type="ARBA" id="ARBA00023186"/>
    </source>
</evidence>
<evidence type="ECO:0000313" key="10">
    <source>
        <dbReference type="Proteomes" id="UP000037210"/>
    </source>
</evidence>
<dbReference type="GO" id="GO:0016272">
    <property type="term" value="C:prefoldin complex"/>
    <property type="evidence" value="ECO:0007669"/>
    <property type="project" value="UniProtKB-UniRule"/>
</dbReference>
<gene>
    <name evidence="7" type="primary">pfdA</name>
    <name evidence="9" type="ORF">AC482_06385</name>
</gene>
<organism evidence="9 10">
    <name type="scientific">miscellaneous Crenarchaeota group-15 archaeon DG-45</name>
    <dbReference type="NCBI Taxonomy" id="1685127"/>
    <lineage>
        <taxon>Archaea</taxon>
        <taxon>Candidatus Bathyarchaeota</taxon>
        <taxon>MCG-15</taxon>
    </lineage>
</organism>
<dbReference type="CDD" id="cd23160">
    <property type="entry name" value="Prefoldin_alpha_GimC"/>
    <property type="match status" value="1"/>
</dbReference>
<comment type="similarity">
    <text evidence="7">Belongs to the prefoldin alpha subunit family.</text>
</comment>
<evidence type="ECO:0000256" key="2">
    <source>
        <dbReference type="ARBA" id="ARBA00011716"/>
    </source>
</evidence>
<dbReference type="Proteomes" id="UP000037210">
    <property type="component" value="Unassembled WGS sequence"/>
</dbReference>
<evidence type="ECO:0000256" key="1">
    <source>
        <dbReference type="ARBA" id="ARBA00010048"/>
    </source>
</evidence>
<keyword evidence="8" id="KW-0175">Coiled coil</keyword>
<accession>A0A0M0BLN5</accession>
<dbReference type="GO" id="GO:0006457">
    <property type="term" value="P:protein folding"/>
    <property type="evidence" value="ECO:0007669"/>
    <property type="project" value="UniProtKB-UniRule"/>
</dbReference>
<evidence type="ECO:0000256" key="5">
    <source>
        <dbReference type="ARBA" id="ARBA00044156"/>
    </source>
</evidence>
<dbReference type="InterPro" id="IPR011599">
    <property type="entry name" value="PFD_alpha_archaea"/>
</dbReference>
<evidence type="ECO:0000256" key="8">
    <source>
        <dbReference type="SAM" id="Coils"/>
    </source>
</evidence>